<dbReference type="InterPro" id="IPR002213">
    <property type="entry name" value="UDP_glucos_trans"/>
</dbReference>
<dbReference type="AlphaFoldDB" id="A0AAD5WED2"/>
<feature type="transmembrane region" description="Helical" evidence="11">
    <location>
        <begin position="358"/>
        <end position="382"/>
    </location>
</feature>
<evidence type="ECO:0000256" key="2">
    <source>
        <dbReference type="ARBA" id="ARBA00009995"/>
    </source>
</evidence>
<evidence type="ECO:0000313" key="12">
    <source>
        <dbReference type="EMBL" id="KAJ1367116.1"/>
    </source>
</evidence>
<evidence type="ECO:0000256" key="8">
    <source>
        <dbReference type="ARBA" id="ARBA00022989"/>
    </source>
</evidence>
<dbReference type="EMBL" id="JAHQIW010005780">
    <property type="protein sequence ID" value="KAJ1367116.1"/>
    <property type="molecule type" value="Genomic_DNA"/>
</dbReference>
<comment type="similarity">
    <text evidence="2">Belongs to the UDP-glycosyltransferase family.</text>
</comment>
<evidence type="ECO:0000256" key="3">
    <source>
        <dbReference type="ARBA" id="ARBA00012544"/>
    </source>
</evidence>
<proteinExistence type="inferred from homology"/>
<dbReference type="SUPFAM" id="SSF53756">
    <property type="entry name" value="UDP-Glycosyltransferase/glycogen phosphorylase"/>
    <property type="match status" value="2"/>
</dbReference>
<dbReference type="Gene3D" id="3.40.50.2000">
    <property type="entry name" value="Glycogen Phosphorylase B"/>
    <property type="match status" value="1"/>
</dbReference>
<evidence type="ECO:0000256" key="9">
    <source>
        <dbReference type="ARBA" id="ARBA00023136"/>
    </source>
</evidence>
<reference evidence="12" key="1">
    <citation type="submission" date="2021-06" db="EMBL/GenBank/DDBJ databases">
        <title>Parelaphostrongylus tenuis whole genome reference sequence.</title>
        <authorList>
            <person name="Garwood T.J."/>
            <person name="Larsen P.A."/>
            <person name="Fountain-Jones N.M."/>
            <person name="Garbe J.R."/>
            <person name="Macchietto M.G."/>
            <person name="Kania S.A."/>
            <person name="Gerhold R.W."/>
            <person name="Richards J.E."/>
            <person name="Wolf T.M."/>
        </authorList>
    </citation>
    <scope>NUCLEOTIDE SEQUENCE</scope>
    <source>
        <strain evidence="12">MNPRO001-30</strain>
        <tissue evidence="12">Meninges</tissue>
    </source>
</reference>
<dbReference type="EC" id="2.4.1.17" evidence="3"/>
<dbReference type="InterPro" id="IPR050271">
    <property type="entry name" value="UDP-glycosyltransferase"/>
</dbReference>
<keyword evidence="7" id="KW-0732">Signal</keyword>
<keyword evidence="13" id="KW-1185">Reference proteome</keyword>
<protein>
    <recommendedName>
        <fullName evidence="3">glucuronosyltransferase</fullName>
        <ecNumber evidence="3">2.4.1.17</ecNumber>
    </recommendedName>
</protein>
<dbReference type="Proteomes" id="UP001196413">
    <property type="component" value="Unassembled WGS sequence"/>
</dbReference>
<keyword evidence="9 11" id="KW-0472">Membrane</keyword>
<evidence type="ECO:0000313" key="13">
    <source>
        <dbReference type="Proteomes" id="UP001196413"/>
    </source>
</evidence>
<evidence type="ECO:0000256" key="11">
    <source>
        <dbReference type="SAM" id="Phobius"/>
    </source>
</evidence>
<gene>
    <name evidence="12" type="primary">UGT3A2</name>
    <name evidence="12" type="ORF">KIN20_027968</name>
</gene>
<evidence type="ECO:0000256" key="1">
    <source>
        <dbReference type="ARBA" id="ARBA00004167"/>
    </source>
</evidence>
<evidence type="ECO:0000256" key="7">
    <source>
        <dbReference type="ARBA" id="ARBA00022729"/>
    </source>
</evidence>
<dbReference type="GO" id="GO:0015020">
    <property type="term" value="F:glucuronosyltransferase activity"/>
    <property type="evidence" value="ECO:0007669"/>
    <property type="project" value="UniProtKB-EC"/>
</dbReference>
<evidence type="ECO:0000256" key="6">
    <source>
        <dbReference type="ARBA" id="ARBA00022692"/>
    </source>
</evidence>
<evidence type="ECO:0000256" key="10">
    <source>
        <dbReference type="ARBA" id="ARBA00047475"/>
    </source>
</evidence>
<keyword evidence="6 11" id="KW-0812">Transmembrane</keyword>
<keyword evidence="8 11" id="KW-1133">Transmembrane helix</keyword>
<comment type="caution">
    <text evidence="12">The sequence shown here is derived from an EMBL/GenBank/DDBJ whole genome shotgun (WGS) entry which is preliminary data.</text>
</comment>
<comment type="catalytic activity">
    <reaction evidence="10">
        <text>glucuronate acceptor + UDP-alpha-D-glucuronate = acceptor beta-D-glucuronoside + UDP + H(+)</text>
        <dbReference type="Rhea" id="RHEA:21032"/>
        <dbReference type="ChEBI" id="CHEBI:15378"/>
        <dbReference type="ChEBI" id="CHEBI:58052"/>
        <dbReference type="ChEBI" id="CHEBI:58223"/>
        <dbReference type="ChEBI" id="CHEBI:132367"/>
        <dbReference type="ChEBI" id="CHEBI:132368"/>
        <dbReference type="EC" id="2.4.1.17"/>
    </reaction>
</comment>
<evidence type="ECO:0000256" key="4">
    <source>
        <dbReference type="ARBA" id="ARBA00022676"/>
    </source>
</evidence>
<dbReference type="Pfam" id="PF00201">
    <property type="entry name" value="UDPGT"/>
    <property type="match status" value="1"/>
</dbReference>
<evidence type="ECO:0000256" key="5">
    <source>
        <dbReference type="ARBA" id="ARBA00022679"/>
    </source>
</evidence>
<accession>A0AAD5WED2</accession>
<dbReference type="PANTHER" id="PTHR48043:SF23">
    <property type="entry name" value="UDP-GLUCURONOSYLTRANSFERASE"/>
    <property type="match status" value="1"/>
</dbReference>
<name>A0AAD5WED2_PARTN</name>
<organism evidence="12 13">
    <name type="scientific">Parelaphostrongylus tenuis</name>
    <name type="common">Meningeal worm</name>
    <dbReference type="NCBI Taxonomy" id="148309"/>
    <lineage>
        <taxon>Eukaryota</taxon>
        <taxon>Metazoa</taxon>
        <taxon>Ecdysozoa</taxon>
        <taxon>Nematoda</taxon>
        <taxon>Chromadorea</taxon>
        <taxon>Rhabditida</taxon>
        <taxon>Rhabditina</taxon>
        <taxon>Rhabditomorpha</taxon>
        <taxon>Strongyloidea</taxon>
        <taxon>Metastrongylidae</taxon>
        <taxon>Parelaphostrongylus</taxon>
    </lineage>
</organism>
<sequence length="640" mass="72466">MSSRLLLLCEGVFRDEKLLKMLEKEKFDVGISEVFGICGLAAMSAKGDRMNFIDRIENFFNVLLGNTFYTRTYDEEINAFRAKYGTQFKCYDELISKVSFVFTNSNPYLDFPRPTLHKTVAIGGITVSMGPETNDLPKEWDDILNKRNTTVLVSFGSVAKSVYMPHEYKKTLLEVFESMPETTFIWKYEEEGSTIAEHLKNVHLSSWVPQNDLLADARLTVFITHGGMGSVTELAHMGKPAILESQYHFTVQHHELIPIFQIPIFADQTRNANMLSKHGCGIVIMKRDLEHPQILRDSLRKILNDVSFFENAHLLSEILRNQPISPKQLLVSHSEFAARFGALPNLDPYGRHLSFLQYYLIDFLLLCVFAFVLIAFAVVKLFRSCIFFREKAKSGVGVVENPKLNNSISNAIGRSSLAQFPAPQVSCHIIDFGKAFSGYKMLQRTDYMVVTWSSIWATVTLESGSVWSSTSDVTLLSERLLANCRCFDNRRSIRDIAFSQPCCKFDFFDIGFSTTFAWTSGEQLVLQTVLMPVMYIEQMDKTGLKLTKNIIKIPVDPQMHDTNNEKETISRVLNNEDVMRTLKNEKFDVGVSEVFDICGLGIFEILKIPATIAAFAGVHLDTISRSIGEPITPSYVPGKY</sequence>
<dbReference type="CDD" id="cd03784">
    <property type="entry name" value="GT1_Gtf-like"/>
    <property type="match status" value="1"/>
</dbReference>
<keyword evidence="5" id="KW-0808">Transferase</keyword>
<dbReference type="PANTHER" id="PTHR48043">
    <property type="entry name" value="EG:EG0003.4 PROTEIN-RELATED"/>
    <property type="match status" value="1"/>
</dbReference>
<dbReference type="FunFam" id="3.40.50.2000:FF:000038">
    <property type="entry name" value="UDP-GlucuronosylTransferase"/>
    <property type="match status" value="1"/>
</dbReference>
<keyword evidence="4" id="KW-0328">Glycosyltransferase</keyword>
<comment type="subcellular location">
    <subcellularLocation>
        <location evidence="1">Membrane</location>
        <topology evidence="1">Single-pass membrane protein</topology>
    </subcellularLocation>
</comment>
<dbReference type="GO" id="GO:0016020">
    <property type="term" value="C:membrane"/>
    <property type="evidence" value="ECO:0007669"/>
    <property type="project" value="UniProtKB-SubCell"/>
</dbReference>